<gene>
    <name evidence="1" type="ORF">E4T63_15765</name>
</gene>
<dbReference type="Proteomes" id="UP000295797">
    <property type="component" value="Chromosome"/>
</dbReference>
<evidence type="ECO:0000313" key="2">
    <source>
        <dbReference type="Proteomes" id="UP000295797"/>
    </source>
</evidence>
<dbReference type="EMBL" id="CP038438">
    <property type="protein sequence ID" value="QBX41963.1"/>
    <property type="molecule type" value="Genomic_DNA"/>
</dbReference>
<proteinExistence type="predicted"/>
<reference evidence="1 2" key="1">
    <citation type="submission" date="2019-03" db="EMBL/GenBank/DDBJ databases">
        <title>Complete genome sequence of the plant growth promoting strain Pseudomonas fluorescens LBUM677.</title>
        <authorList>
            <person name="Novinscak A."/>
            <person name="Joly D."/>
            <person name="Filion M."/>
        </authorList>
    </citation>
    <scope>NUCLEOTIDE SEQUENCE [LARGE SCALE GENOMIC DNA]</scope>
    <source>
        <strain evidence="1 2">LBUM677</strain>
    </source>
</reference>
<sequence>MDIKEFCAAHRFDMSKSGVALGGGDFGMMDLKISPIEFLTLAEEDFERGGLAALVNATTNVKRAIVGQLDQLLISFGYQSLRWNVPKKIERVRALGLLAPSLLRKVVDMRNFLEHEYATPELKNVEEALDIASLFVMSASAMFIPFDDVLEFSRPEPQVADSSVTHLTAGLSREQSGRVFYTVYAYEPGEYAGHCVGQCQIQSGHVLFEAMVKLSASLMLRYKVDQALRDFEAAYARL</sequence>
<name>A0AAP8Z287_PSEFL</name>
<evidence type="ECO:0000313" key="1">
    <source>
        <dbReference type="EMBL" id="QBX41963.1"/>
    </source>
</evidence>
<organism evidence="1 2">
    <name type="scientific">Pseudomonas fluorescens</name>
    <dbReference type="NCBI Taxonomy" id="294"/>
    <lineage>
        <taxon>Bacteria</taxon>
        <taxon>Pseudomonadati</taxon>
        <taxon>Pseudomonadota</taxon>
        <taxon>Gammaproteobacteria</taxon>
        <taxon>Pseudomonadales</taxon>
        <taxon>Pseudomonadaceae</taxon>
        <taxon>Pseudomonas</taxon>
    </lineage>
</organism>
<dbReference type="AlphaFoldDB" id="A0AAP8Z287"/>
<accession>A0AAP8Z287</accession>
<dbReference type="RefSeq" id="WP_135295962.1">
    <property type="nucleotide sequence ID" value="NZ_CP038438.1"/>
</dbReference>
<protein>
    <submittedName>
        <fullName evidence="1">Uncharacterized protein</fullName>
    </submittedName>
</protein>